<dbReference type="SMART" id="SM00595">
    <property type="entry name" value="MADF"/>
    <property type="match status" value="1"/>
</dbReference>
<dbReference type="Proteomes" id="UP000789524">
    <property type="component" value="Unassembled WGS sequence"/>
</dbReference>
<evidence type="ECO:0000313" key="4">
    <source>
        <dbReference type="EMBL" id="CAG9573045.1"/>
    </source>
</evidence>
<protein>
    <submittedName>
        <fullName evidence="4">(African queen) hypothetical protein</fullName>
    </submittedName>
</protein>
<dbReference type="InterPro" id="IPR004210">
    <property type="entry name" value="BESS_motif"/>
</dbReference>
<dbReference type="OrthoDB" id="7442800at2759"/>
<dbReference type="PROSITE" id="PS51029">
    <property type="entry name" value="MADF"/>
    <property type="match status" value="1"/>
</dbReference>
<dbReference type="EMBL" id="CAKASE010000069">
    <property type="protein sequence ID" value="CAG9573045.1"/>
    <property type="molecule type" value="Genomic_DNA"/>
</dbReference>
<dbReference type="PANTHER" id="PTHR12243:SF67">
    <property type="entry name" value="COREPRESSOR OF PANGOLIN, ISOFORM A-RELATED"/>
    <property type="match status" value="1"/>
</dbReference>
<feature type="domain" description="MADF" evidence="2">
    <location>
        <begin position="20"/>
        <end position="112"/>
    </location>
</feature>
<accession>A0A8J2W0D5</accession>
<dbReference type="Pfam" id="PF10545">
    <property type="entry name" value="MADF_DNA_bdg"/>
    <property type="match status" value="1"/>
</dbReference>
<evidence type="ECO:0000256" key="1">
    <source>
        <dbReference type="PROSITE-ProRule" id="PRU00371"/>
    </source>
</evidence>
<keyword evidence="5" id="KW-1185">Reference proteome</keyword>
<feature type="domain" description="BESS" evidence="3">
    <location>
        <begin position="183"/>
        <end position="222"/>
    </location>
</feature>
<dbReference type="PROSITE" id="PS51031">
    <property type="entry name" value="BESS"/>
    <property type="match status" value="1"/>
</dbReference>
<dbReference type="InterPro" id="IPR039353">
    <property type="entry name" value="TF_Adf1"/>
</dbReference>
<evidence type="ECO:0000313" key="5">
    <source>
        <dbReference type="Proteomes" id="UP000789524"/>
    </source>
</evidence>
<comment type="caution">
    <text evidence="4">The sequence shown here is derived from an EMBL/GenBank/DDBJ whole genome shotgun (WGS) entry which is preliminary data.</text>
</comment>
<reference evidence="4" key="1">
    <citation type="submission" date="2021-09" db="EMBL/GenBank/DDBJ databases">
        <authorList>
            <person name="Martin H S."/>
        </authorList>
    </citation>
    <scope>NUCLEOTIDE SEQUENCE</scope>
</reference>
<dbReference type="GO" id="GO:0003677">
    <property type="term" value="F:DNA binding"/>
    <property type="evidence" value="ECO:0007669"/>
    <property type="project" value="InterPro"/>
</dbReference>
<dbReference type="Pfam" id="PF02944">
    <property type="entry name" value="BESS"/>
    <property type="match status" value="1"/>
</dbReference>
<organism evidence="4 5">
    <name type="scientific">Danaus chrysippus</name>
    <name type="common">African queen</name>
    <dbReference type="NCBI Taxonomy" id="151541"/>
    <lineage>
        <taxon>Eukaryota</taxon>
        <taxon>Metazoa</taxon>
        <taxon>Ecdysozoa</taxon>
        <taxon>Arthropoda</taxon>
        <taxon>Hexapoda</taxon>
        <taxon>Insecta</taxon>
        <taxon>Pterygota</taxon>
        <taxon>Neoptera</taxon>
        <taxon>Endopterygota</taxon>
        <taxon>Lepidoptera</taxon>
        <taxon>Glossata</taxon>
        <taxon>Ditrysia</taxon>
        <taxon>Papilionoidea</taxon>
        <taxon>Nymphalidae</taxon>
        <taxon>Danainae</taxon>
        <taxon>Danaini</taxon>
        <taxon>Danaina</taxon>
        <taxon>Danaus</taxon>
        <taxon>Anosia</taxon>
    </lineage>
</organism>
<name>A0A8J2W0D5_9NEOP</name>
<comment type="subcellular location">
    <subcellularLocation>
        <location evidence="1">Nucleus</location>
    </subcellularLocation>
</comment>
<dbReference type="AlphaFoldDB" id="A0A8J2W0D5"/>
<keyword evidence="1" id="KW-0539">Nucleus</keyword>
<sequence length="225" mass="26452">MSDEEDSNPKPVKLLISTERLICLIKEKPCLWDKTDVGYRYRPSREQAWLEIYKKVYPDYDKLKKNMKLKIGQQISKKWFNVRDAYVKSIKDNFRKPYLHSEMLSFINPFIVGGTQNESVFLDEPYEEESDHWMQEESFVTIDEEPIEKKPKIDTQKVEVPINPTSDSENLASVLTKLLSREEDEDRSFFTSIIPVVKTLSVHAKLEFKAEVIKLLNEAKKRDTN</sequence>
<dbReference type="PANTHER" id="PTHR12243">
    <property type="entry name" value="MADF DOMAIN TRANSCRIPTION FACTOR"/>
    <property type="match status" value="1"/>
</dbReference>
<dbReference type="GO" id="GO:0005634">
    <property type="term" value="C:nucleus"/>
    <property type="evidence" value="ECO:0007669"/>
    <property type="project" value="UniProtKB-SubCell"/>
</dbReference>
<evidence type="ECO:0000259" key="2">
    <source>
        <dbReference type="PROSITE" id="PS51029"/>
    </source>
</evidence>
<proteinExistence type="predicted"/>
<dbReference type="InterPro" id="IPR006578">
    <property type="entry name" value="MADF-dom"/>
</dbReference>
<evidence type="ECO:0000259" key="3">
    <source>
        <dbReference type="PROSITE" id="PS51031"/>
    </source>
</evidence>
<gene>
    <name evidence="4" type="ORF">DCHRY22_LOCUS10353</name>
</gene>